<dbReference type="PROSITE" id="PS50929">
    <property type="entry name" value="ABC_TM1F"/>
    <property type="match status" value="1"/>
</dbReference>
<dbReference type="RefSeq" id="WP_342450420.1">
    <property type="nucleotide sequence ID" value="NZ_JAATJL010000001.1"/>
</dbReference>
<evidence type="ECO:0000259" key="11">
    <source>
        <dbReference type="PROSITE" id="PS50893"/>
    </source>
</evidence>
<organism evidence="13 14">
    <name type="scientific">Arthrobacter pigmenti</name>
    <dbReference type="NCBI Taxonomy" id="271432"/>
    <lineage>
        <taxon>Bacteria</taxon>
        <taxon>Bacillati</taxon>
        <taxon>Actinomycetota</taxon>
        <taxon>Actinomycetes</taxon>
        <taxon>Micrococcales</taxon>
        <taxon>Micrococcaceae</taxon>
        <taxon>Arthrobacter</taxon>
    </lineage>
</organism>
<feature type="transmembrane region" description="Helical" evidence="10">
    <location>
        <begin position="202"/>
        <end position="221"/>
    </location>
</feature>
<dbReference type="InterPro" id="IPR003439">
    <property type="entry name" value="ABC_transporter-like_ATP-bd"/>
</dbReference>
<dbReference type="PANTHER" id="PTHR43394:SF1">
    <property type="entry name" value="ATP-BINDING CASSETTE SUB-FAMILY B MEMBER 10, MITOCHONDRIAL"/>
    <property type="match status" value="1"/>
</dbReference>
<dbReference type="PANTHER" id="PTHR43394">
    <property type="entry name" value="ATP-DEPENDENT PERMEASE MDL1, MITOCHONDRIAL"/>
    <property type="match status" value="1"/>
</dbReference>
<evidence type="ECO:0000256" key="5">
    <source>
        <dbReference type="ARBA" id="ARBA00022741"/>
    </source>
</evidence>
<dbReference type="CDD" id="cd18551">
    <property type="entry name" value="ABC_6TM_LmrA_like"/>
    <property type="match status" value="1"/>
</dbReference>
<evidence type="ECO:0000256" key="1">
    <source>
        <dbReference type="ARBA" id="ARBA00004651"/>
    </source>
</evidence>
<evidence type="ECO:0000259" key="12">
    <source>
        <dbReference type="PROSITE" id="PS50929"/>
    </source>
</evidence>
<dbReference type="InterPro" id="IPR003593">
    <property type="entry name" value="AAA+_ATPase"/>
</dbReference>
<evidence type="ECO:0000256" key="8">
    <source>
        <dbReference type="ARBA" id="ARBA00023136"/>
    </source>
</evidence>
<evidence type="ECO:0000256" key="10">
    <source>
        <dbReference type="SAM" id="Phobius"/>
    </source>
</evidence>
<dbReference type="AlphaFoldDB" id="A0A846RW26"/>
<dbReference type="InterPro" id="IPR039421">
    <property type="entry name" value="Type_1_exporter"/>
</dbReference>
<proteinExistence type="inferred from homology"/>
<dbReference type="PROSITE" id="PS00211">
    <property type="entry name" value="ABC_TRANSPORTER_1"/>
    <property type="match status" value="1"/>
</dbReference>
<feature type="domain" description="ABC transporter" evidence="11">
    <location>
        <begin position="383"/>
        <end position="616"/>
    </location>
</feature>
<dbReference type="InterPro" id="IPR011527">
    <property type="entry name" value="ABC1_TM_dom"/>
</dbReference>
<comment type="subcellular location">
    <subcellularLocation>
        <location evidence="1">Cell membrane</location>
        <topology evidence="1">Multi-pass membrane protein</topology>
    </subcellularLocation>
</comment>
<comment type="similarity">
    <text evidence="9">Belongs to the ABC transporter superfamily. Lipid exporter (TC 3.A.1.106) family.</text>
</comment>
<feature type="transmembrane region" description="Helical" evidence="10">
    <location>
        <begin position="285"/>
        <end position="304"/>
    </location>
</feature>
<feature type="domain" description="ABC transmembrane type-1" evidence="12">
    <location>
        <begin position="67"/>
        <end position="346"/>
    </location>
</feature>
<dbReference type="InterPro" id="IPR027417">
    <property type="entry name" value="P-loop_NTPase"/>
</dbReference>
<dbReference type="Gene3D" id="3.40.50.300">
    <property type="entry name" value="P-loop containing nucleotide triphosphate hydrolases"/>
    <property type="match status" value="1"/>
</dbReference>
<accession>A0A846RW26</accession>
<sequence length="625" mass="66991">MSRILLHPTAGYHRADGRPDAAVGFIIPADVQGSAQRQNVYMSPESPRYPRLAILWSFIRPHSKTLVLGLVLALATTATMLATPMVTKWVLDSVAASESLVEPILVLIGLLLVGSAVGLWQWILLGTLAETVVLDARESMVKRFFRAKVAELTGRPTGELVTRVTSDTVLLREAASSSAVSLVNGTIALIGTLVLMGVLDLVLLGTTLASIVVVGILFALLMPRIAKAEEQAQESIGNLGGVLEGALRAIRTVKASRAEERQTERIVSDARESAAHSVRAIKTQAFAWTIAWGGIQLAIIVVLGVGAWRVGLGVLEVSSLIAFLLYAFQIMGPITELTQNVTALQSGLAAAARIRQIQSLELEVDNDDDGGATLGGGATDTVIEFRDVHAAYGPDAPPAVDGVSVRIPRRGHTAVVGPSGAGKTTLFSLLLRFIEPQEGEILLDGRPYSSYTHREVRGRLAYVEQETPIVPGSIRDNLLFTHPDASEEEIWDTLREVRLDEKVLSLPEGLDTPLSSTSVSGGQRQRIALARAVLRTPDVLLLDEATAQVDGLTEAAIHDCIRSRAATGAVLTIAHRLSTVIDADTILVMEAGRIRARGTHEELLATDELYRQLVEALRIVETVSG</sequence>
<dbReference type="SUPFAM" id="SSF52540">
    <property type="entry name" value="P-loop containing nucleoside triphosphate hydrolases"/>
    <property type="match status" value="1"/>
</dbReference>
<dbReference type="Proteomes" id="UP000547458">
    <property type="component" value="Unassembled WGS sequence"/>
</dbReference>
<keyword evidence="7 10" id="KW-1133">Transmembrane helix</keyword>
<evidence type="ECO:0000256" key="9">
    <source>
        <dbReference type="ARBA" id="ARBA00061644"/>
    </source>
</evidence>
<protein>
    <submittedName>
        <fullName evidence="13">ATP-binding cassette subfamily B protein</fullName>
    </submittedName>
</protein>
<dbReference type="Pfam" id="PF00664">
    <property type="entry name" value="ABC_membrane"/>
    <property type="match status" value="1"/>
</dbReference>
<gene>
    <name evidence="13" type="ORF">BJ994_003463</name>
</gene>
<evidence type="ECO:0000256" key="3">
    <source>
        <dbReference type="ARBA" id="ARBA00022475"/>
    </source>
</evidence>
<reference evidence="13 14" key="1">
    <citation type="submission" date="2020-03" db="EMBL/GenBank/DDBJ databases">
        <title>Sequencing the genomes of 1000 actinobacteria strains.</title>
        <authorList>
            <person name="Klenk H.-P."/>
        </authorList>
    </citation>
    <scope>NUCLEOTIDE SEQUENCE [LARGE SCALE GENOMIC DNA]</scope>
    <source>
        <strain evidence="13 14">DSM 16403</strain>
    </source>
</reference>
<dbReference type="FunFam" id="3.40.50.300:FF:000299">
    <property type="entry name" value="ABC transporter ATP-binding protein/permease"/>
    <property type="match status" value="1"/>
</dbReference>
<dbReference type="SMART" id="SM00382">
    <property type="entry name" value="AAA"/>
    <property type="match status" value="1"/>
</dbReference>
<evidence type="ECO:0000313" key="14">
    <source>
        <dbReference type="Proteomes" id="UP000547458"/>
    </source>
</evidence>
<dbReference type="GO" id="GO:0005524">
    <property type="term" value="F:ATP binding"/>
    <property type="evidence" value="ECO:0007669"/>
    <property type="project" value="UniProtKB-KW"/>
</dbReference>
<dbReference type="GO" id="GO:0015421">
    <property type="term" value="F:ABC-type oligopeptide transporter activity"/>
    <property type="evidence" value="ECO:0007669"/>
    <property type="project" value="TreeGrafter"/>
</dbReference>
<evidence type="ECO:0000256" key="6">
    <source>
        <dbReference type="ARBA" id="ARBA00022840"/>
    </source>
</evidence>
<evidence type="ECO:0000256" key="7">
    <source>
        <dbReference type="ARBA" id="ARBA00022989"/>
    </source>
</evidence>
<keyword evidence="4 10" id="KW-0812">Transmembrane</keyword>
<keyword evidence="2" id="KW-0813">Transport</keyword>
<comment type="caution">
    <text evidence="13">The sequence shown here is derived from an EMBL/GenBank/DDBJ whole genome shotgun (WGS) entry which is preliminary data.</text>
</comment>
<keyword evidence="3" id="KW-1003">Cell membrane</keyword>
<evidence type="ECO:0000256" key="2">
    <source>
        <dbReference type="ARBA" id="ARBA00022448"/>
    </source>
</evidence>
<feature type="transmembrane region" description="Helical" evidence="10">
    <location>
        <begin position="106"/>
        <end position="134"/>
    </location>
</feature>
<dbReference type="Gene3D" id="1.20.1560.10">
    <property type="entry name" value="ABC transporter type 1, transmembrane domain"/>
    <property type="match status" value="1"/>
</dbReference>
<keyword evidence="8 10" id="KW-0472">Membrane</keyword>
<evidence type="ECO:0000256" key="4">
    <source>
        <dbReference type="ARBA" id="ARBA00022692"/>
    </source>
</evidence>
<dbReference type="InterPro" id="IPR017871">
    <property type="entry name" value="ABC_transporter-like_CS"/>
</dbReference>
<keyword evidence="14" id="KW-1185">Reference proteome</keyword>
<dbReference type="PROSITE" id="PS50893">
    <property type="entry name" value="ABC_TRANSPORTER_2"/>
    <property type="match status" value="1"/>
</dbReference>
<evidence type="ECO:0000313" key="13">
    <source>
        <dbReference type="EMBL" id="NJC24387.1"/>
    </source>
</evidence>
<dbReference type="GO" id="GO:0005886">
    <property type="term" value="C:plasma membrane"/>
    <property type="evidence" value="ECO:0007669"/>
    <property type="project" value="UniProtKB-SubCell"/>
</dbReference>
<keyword evidence="6 13" id="KW-0067">ATP-binding</keyword>
<name>A0A846RW26_9MICC</name>
<dbReference type="InterPro" id="IPR036640">
    <property type="entry name" value="ABC1_TM_sf"/>
</dbReference>
<dbReference type="Pfam" id="PF00005">
    <property type="entry name" value="ABC_tran"/>
    <property type="match status" value="1"/>
</dbReference>
<dbReference type="SUPFAM" id="SSF90123">
    <property type="entry name" value="ABC transporter transmembrane region"/>
    <property type="match status" value="1"/>
</dbReference>
<dbReference type="GO" id="GO:0016887">
    <property type="term" value="F:ATP hydrolysis activity"/>
    <property type="evidence" value="ECO:0007669"/>
    <property type="project" value="InterPro"/>
</dbReference>
<keyword evidence="5" id="KW-0547">Nucleotide-binding</keyword>
<dbReference type="EMBL" id="JAATJL010000001">
    <property type="protein sequence ID" value="NJC24387.1"/>
    <property type="molecule type" value="Genomic_DNA"/>
</dbReference>
<feature type="transmembrane region" description="Helical" evidence="10">
    <location>
        <begin position="179"/>
        <end position="196"/>
    </location>
</feature>
<feature type="transmembrane region" description="Helical" evidence="10">
    <location>
        <begin position="66"/>
        <end position="86"/>
    </location>
</feature>